<comment type="caution">
    <text evidence="1">The sequence shown here is derived from an EMBL/GenBank/DDBJ whole genome shotgun (WGS) entry which is preliminary data.</text>
</comment>
<dbReference type="EMBL" id="JAVFWL010000003">
    <property type="protein sequence ID" value="KAK6741693.1"/>
    <property type="molecule type" value="Genomic_DNA"/>
</dbReference>
<evidence type="ECO:0000313" key="2">
    <source>
        <dbReference type="Proteomes" id="UP001303046"/>
    </source>
</evidence>
<name>A0ABR1CV93_NECAM</name>
<evidence type="ECO:0000313" key="1">
    <source>
        <dbReference type="EMBL" id="KAK6741693.1"/>
    </source>
</evidence>
<accession>A0ABR1CV93</accession>
<proteinExistence type="predicted"/>
<organism evidence="1 2">
    <name type="scientific">Necator americanus</name>
    <name type="common">Human hookworm</name>
    <dbReference type="NCBI Taxonomy" id="51031"/>
    <lineage>
        <taxon>Eukaryota</taxon>
        <taxon>Metazoa</taxon>
        <taxon>Ecdysozoa</taxon>
        <taxon>Nematoda</taxon>
        <taxon>Chromadorea</taxon>
        <taxon>Rhabditida</taxon>
        <taxon>Rhabditina</taxon>
        <taxon>Rhabditomorpha</taxon>
        <taxon>Strongyloidea</taxon>
        <taxon>Ancylostomatidae</taxon>
        <taxon>Bunostominae</taxon>
        <taxon>Necator</taxon>
    </lineage>
</organism>
<gene>
    <name evidence="1" type="primary">Necator_chrIII.g10283</name>
    <name evidence="1" type="ORF">RB195_009518</name>
</gene>
<keyword evidence="2" id="KW-1185">Reference proteome</keyword>
<dbReference type="Gene3D" id="2.60.40.3770">
    <property type="match status" value="1"/>
</dbReference>
<evidence type="ECO:0008006" key="3">
    <source>
        <dbReference type="Google" id="ProtNLM"/>
    </source>
</evidence>
<protein>
    <recommendedName>
        <fullName evidence="3">Phlebovirus glycoprotein G2 fusion domain-containing protein</fullName>
    </recommendedName>
</protein>
<dbReference type="Proteomes" id="UP001303046">
    <property type="component" value="Unassembled WGS sequence"/>
</dbReference>
<reference evidence="1 2" key="1">
    <citation type="submission" date="2023-08" db="EMBL/GenBank/DDBJ databases">
        <title>A Necator americanus chromosomal reference genome.</title>
        <authorList>
            <person name="Ilik V."/>
            <person name="Petrzelkova K.J."/>
            <person name="Pardy F."/>
            <person name="Fuh T."/>
            <person name="Niatou-Singa F.S."/>
            <person name="Gouil Q."/>
            <person name="Baker L."/>
            <person name="Ritchie M.E."/>
            <person name="Jex A.R."/>
            <person name="Gazzola D."/>
            <person name="Li H."/>
            <person name="Toshio Fujiwara R."/>
            <person name="Zhan B."/>
            <person name="Aroian R.V."/>
            <person name="Pafco B."/>
            <person name="Schwarz E.M."/>
        </authorList>
    </citation>
    <scope>NUCLEOTIDE SEQUENCE [LARGE SCALE GENOMIC DNA]</scope>
    <source>
        <strain evidence="1 2">Aroian</strain>
        <tissue evidence="1">Whole animal</tissue>
    </source>
</reference>
<sequence length="152" mass="16828">MKNVMIYQNGQSIEAKTNAGSMLQLHVVAEELKLISTRQNATCTVIVPDVVGCYHCLNGSRVELACHSSEHEVTAEVKCGKHHQIATSTKMGHINKLTFNFETAIVKETRTLVCPGGLTKFDISRALKYVNDGLHLQEISQKEMNRNAFLDG</sequence>